<dbReference type="RefSeq" id="WP_257595854.1">
    <property type="nucleotide sequence ID" value="NZ_JANKHH010000004.1"/>
</dbReference>
<evidence type="ECO:0000313" key="3">
    <source>
        <dbReference type="EMBL" id="MCR2834070.1"/>
    </source>
</evidence>
<reference evidence="3 4" key="1">
    <citation type="submission" date="2022-08" db="EMBL/GenBank/DDBJ databases">
        <title>Polyphasic taxonomy analysis of Qipengyuania sp.RS5-5.</title>
        <authorList>
            <person name="Xamxidin M."/>
            <person name="Wu M."/>
        </authorList>
    </citation>
    <scope>NUCLEOTIDE SEQUENCE [LARGE SCALE GENOMIC DNA]</scope>
    <source>
        <strain evidence="3 4">RS5-5</strain>
    </source>
</reference>
<evidence type="ECO:0008006" key="5">
    <source>
        <dbReference type="Google" id="ProtNLM"/>
    </source>
</evidence>
<sequence>MKRLLLAGAAALALTSGLVVAAEQPESLLPPGFDDPRPAPSPTPAPRPAGTPAPSSQANPGVAPSFGGTVVQPLPTIPSGPIPALPDGLPSLEDLENLDPDELDNLLGLKPRFDIPPAARRSMSQVGILAPEEGGMPTGALASQPASIVRAALGGTTRPLVSRWGHILLRRALASRLEAPAGMAPAEFAALRAAALNNIGEFTVARGIVQDVDTGNWNPALTDAAMEAYIGTSDISGACPAVLLQGGKRDDAQWKMLQGICYAFSGQAVRSNAVLNRLSPSGNVERIDILLAQRYAGAAGGGRRAVNVEWDGVEEMTPWRYALAISVGAELPDNLASPSAAYYQRAAAVAPMLKPSLRVEGAERAAREGILSAHAYVDLFSQIHTEEGGDTPVRATASRLRTAYVAQDPAARAAAIREIWAESDGDAFGRYVLTAYAAARIPPSEDLAEGAEDLIASMLSAGLDRNAMRWASVVPEGSLAWGQLALAQSQRANPVSESQIRSFWDNDESSGSRKTQFLVAGLAGLGRLDPGVSDDLAGELGVSLSANSKWARLIDKAGEVRNPVLVAYLAGVGMQGDGWDKMTPRHLYHIVSALNRAGLGAEARMIAAEAVARG</sequence>
<organism evidence="3 4">
    <name type="scientific">Parerythrobacter lacustris</name>
    <dbReference type="NCBI Taxonomy" id="2969984"/>
    <lineage>
        <taxon>Bacteria</taxon>
        <taxon>Pseudomonadati</taxon>
        <taxon>Pseudomonadota</taxon>
        <taxon>Alphaproteobacteria</taxon>
        <taxon>Sphingomonadales</taxon>
        <taxon>Erythrobacteraceae</taxon>
        <taxon>Parerythrobacter</taxon>
    </lineage>
</organism>
<feature type="chain" id="PRO_5047097044" description="Lytic transglycosylase domain-containing protein" evidence="2">
    <location>
        <begin position="22"/>
        <end position="614"/>
    </location>
</feature>
<feature type="compositionally biased region" description="Pro residues" evidence="1">
    <location>
        <begin position="75"/>
        <end position="84"/>
    </location>
</feature>
<keyword evidence="2" id="KW-0732">Signal</keyword>
<feature type="region of interest" description="Disordered" evidence="1">
    <location>
        <begin position="27"/>
        <end position="85"/>
    </location>
</feature>
<name>A0ABT1XQW9_9SPHN</name>
<comment type="caution">
    <text evidence="3">The sequence shown here is derived from an EMBL/GenBank/DDBJ whole genome shotgun (WGS) entry which is preliminary data.</text>
</comment>
<gene>
    <name evidence="3" type="ORF">NSO95_08960</name>
</gene>
<protein>
    <recommendedName>
        <fullName evidence="5">Lytic transglycosylase domain-containing protein</fullName>
    </recommendedName>
</protein>
<evidence type="ECO:0000256" key="1">
    <source>
        <dbReference type="SAM" id="MobiDB-lite"/>
    </source>
</evidence>
<dbReference type="EMBL" id="JANKHH010000004">
    <property type="protein sequence ID" value="MCR2834070.1"/>
    <property type="molecule type" value="Genomic_DNA"/>
</dbReference>
<proteinExistence type="predicted"/>
<feature type="compositionally biased region" description="Pro residues" evidence="1">
    <location>
        <begin position="38"/>
        <end position="51"/>
    </location>
</feature>
<dbReference type="Proteomes" id="UP001206067">
    <property type="component" value="Unassembled WGS sequence"/>
</dbReference>
<accession>A0ABT1XQW9</accession>
<evidence type="ECO:0000313" key="4">
    <source>
        <dbReference type="Proteomes" id="UP001206067"/>
    </source>
</evidence>
<keyword evidence="4" id="KW-1185">Reference proteome</keyword>
<feature type="signal peptide" evidence="2">
    <location>
        <begin position="1"/>
        <end position="21"/>
    </location>
</feature>
<evidence type="ECO:0000256" key="2">
    <source>
        <dbReference type="SAM" id="SignalP"/>
    </source>
</evidence>